<protein>
    <submittedName>
        <fullName evidence="11">Glycoside hydrolase family 16 protein</fullName>
    </submittedName>
</protein>
<evidence type="ECO:0000256" key="8">
    <source>
        <dbReference type="ARBA" id="ARBA00023316"/>
    </source>
</evidence>
<dbReference type="STRING" id="50990.A0A4Y7PWR9"/>
<evidence type="ECO:0000259" key="10">
    <source>
        <dbReference type="PROSITE" id="PS51762"/>
    </source>
</evidence>
<dbReference type="Gene3D" id="2.60.120.200">
    <property type="match status" value="2"/>
</dbReference>
<organism evidence="11 12">
    <name type="scientific">Rickenella mellea</name>
    <dbReference type="NCBI Taxonomy" id="50990"/>
    <lineage>
        <taxon>Eukaryota</taxon>
        <taxon>Fungi</taxon>
        <taxon>Dikarya</taxon>
        <taxon>Basidiomycota</taxon>
        <taxon>Agaricomycotina</taxon>
        <taxon>Agaricomycetes</taxon>
        <taxon>Hymenochaetales</taxon>
        <taxon>Rickenellaceae</taxon>
        <taxon>Rickenella</taxon>
    </lineage>
</organism>
<dbReference type="InterPro" id="IPR000757">
    <property type="entry name" value="Beta-glucanase-like"/>
</dbReference>
<dbReference type="SUPFAM" id="SSF49899">
    <property type="entry name" value="Concanavalin A-like lectins/glucanases"/>
    <property type="match status" value="1"/>
</dbReference>
<dbReference type="OrthoDB" id="412647at2759"/>
<gene>
    <name evidence="11" type="ORF">BD410DRAFT_398517</name>
</gene>
<evidence type="ECO:0000256" key="7">
    <source>
        <dbReference type="ARBA" id="ARBA00023180"/>
    </source>
</evidence>
<feature type="domain" description="GH16" evidence="10">
    <location>
        <begin position="130"/>
        <end position="509"/>
    </location>
</feature>
<dbReference type="EMBL" id="ML170193">
    <property type="protein sequence ID" value="TDL19853.1"/>
    <property type="molecule type" value="Genomic_DNA"/>
</dbReference>
<dbReference type="GO" id="GO:0005789">
    <property type="term" value="C:endoplasmic reticulum membrane"/>
    <property type="evidence" value="ECO:0007669"/>
    <property type="project" value="TreeGrafter"/>
</dbReference>
<feature type="transmembrane region" description="Helical" evidence="9">
    <location>
        <begin position="73"/>
        <end position="96"/>
    </location>
</feature>
<comment type="subcellular location">
    <subcellularLocation>
        <location evidence="1">Membrane</location>
        <topology evidence="1">Single-pass type II membrane protein</topology>
    </subcellularLocation>
</comment>
<comment type="similarity">
    <text evidence="2">Belongs to the SKN1/KRE6 family.</text>
</comment>
<dbReference type="PANTHER" id="PTHR31361:SF15">
    <property type="entry name" value="GH16 DOMAIN-CONTAINING PROTEIN"/>
    <property type="match status" value="1"/>
</dbReference>
<keyword evidence="8" id="KW-0961">Cell wall biogenesis/degradation</keyword>
<keyword evidence="4" id="KW-0735">Signal-anchor</keyword>
<dbReference type="Proteomes" id="UP000294933">
    <property type="component" value="Unassembled WGS sequence"/>
</dbReference>
<dbReference type="CDD" id="cd02180">
    <property type="entry name" value="GH16_fungal_KRE6_glucanase"/>
    <property type="match status" value="1"/>
</dbReference>
<keyword evidence="11" id="KW-0378">Hydrolase</keyword>
<dbReference type="Pfam" id="PF03935">
    <property type="entry name" value="SKN1_KRE6_Sbg1"/>
    <property type="match status" value="1"/>
</dbReference>
<evidence type="ECO:0000256" key="4">
    <source>
        <dbReference type="ARBA" id="ARBA00022968"/>
    </source>
</evidence>
<dbReference type="GO" id="GO:0005886">
    <property type="term" value="C:plasma membrane"/>
    <property type="evidence" value="ECO:0007669"/>
    <property type="project" value="TreeGrafter"/>
</dbReference>
<evidence type="ECO:0000313" key="12">
    <source>
        <dbReference type="Proteomes" id="UP000294933"/>
    </source>
</evidence>
<dbReference type="PROSITE" id="PS51762">
    <property type="entry name" value="GH16_2"/>
    <property type="match status" value="1"/>
</dbReference>
<dbReference type="GO" id="GO:0031505">
    <property type="term" value="P:fungal-type cell wall organization"/>
    <property type="evidence" value="ECO:0007669"/>
    <property type="project" value="TreeGrafter"/>
</dbReference>
<evidence type="ECO:0000256" key="5">
    <source>
        <dbReference type="ARBA" id="ARBA00022989"/>
    </source>
</evidence>
<keyword evidence="12" id="KW-1185">Reference proteome</keyword>
<keyword evidence="7" id="KW-0325">Glycoprotein</keyword>
<evidence type="ECO:0000256" key="2">
    <source>
        <dbReference type="ARBA" id="ARBA00010962"/>
    </source>
</evidence>
<dbReference type="AlphaFoldDB" id="A0A4Y7PWR9"/>
<evidence type="ECO:0000256" key="9">
    <source>
        <dbReference type="SAM" id="Phobius"/>
    </source>
</evidence>
<dbReference type="GO" id="GO:0006078">
    <property type="term" value="P:(1-&gt;6)-beta-D-glucan biosynthetic process"/>
    <property type="evidence" value="ECO:0007669"/>
    <property type="project" value="TreeGrafter"/>
</dbReference>
<keyword evidence="6 9" id="KW-0472">Membrane</keyword>
<name>A0A4Y7PWR9_9AGAM</name>
<evidence type="ECO:0000256" key="6">
    <source>
        <dbReference type="ARBA" id="ARBA00023136"/>
    </source>
</evidence>
<accession>A0A4Y7PWR9</accession>
<dbReference type="InterPro" id="IPR005629">
    <property type="entry name" value="Skn1/Kre6/Sbg1"/>
</dbReference>
<sequence>MPLNEVVGVVRGYEKIRHTSPRAPPTQLSKELQTAISGISTTGWSYDGPEDDDALHNPDASDPSFSFFSSRGWANISALVFLLVCILSLFCLWPILHYFMRKPVKTVGFNLGGINATGQVPKLPHMPSLVDKDTPSSAQSRVGTDGKNYNLVFSDEFNTDGRTFWEGDDPFWEGQDMYYWATGDFEWYDPQAITTENGKLVITMTAQNPINNHNLSYRSGMLTSWNKFCFTTGYVEVSISLPGSGEIPGFWPGAWTMGNLGRAGYGATTEGTWPYSYDSCDAGTFPGQIDKSGNPLAAATSGDKGKPISNLPGQRLSACTCPGEDHPGPSVGVGRSAPEIDILEAQVNKELVQGEISQSFQLAPFDKHWAWDNSTPATTIYDPSVTRFNSFKGTELQQSLSAVTLIDNANYNDNKYLKYAFEWWSDSKHRDDGYITWFIDNEKTWTLTAPSMGPNTDMEIGQRLVSEEPMYLILNLGMSTNFEAPDFNNLKFPAKMYIDYIRVYQRDDVKDGTTCDPPNYPTSDYINRHPEAYSNANWTTWAQAGYLTPRNSKYDGC</sequence>
<evidence type="ECO:0000313" key="11">
    <source>
        <dbReference type="EMBL" id="TDL19853.1"/>
    </source>
</evidence>
<evidence type="ECO:0000256" key="1">
    <source>
        <dbReference type="ARBA" id="ARBA00004606"/>
    </source>
</evidence>
<evidence type="ECO:0000256" key="3">
    <source>
        <dbReference type="ARBA" id="ARBA00022692"/>
    </source>
</evidence>
<dbReference type="PANTHER" id="PTHR31361">
    <property type="entry name" value="BETA-GLUCAN SYNTHESIS-ASSOCIATED PROTEIN KRE6-RELATED"/>
    <property type="match status" value="1"/>
</dbReference>
<dbReference type="FunFam" id="2.60.120.200:FF:000140">
    <property type="entry name" value="Beta-glucan synthesis-associated protein"/>
    <property type="match status" value="1"/>
</dbReference>
<dbReference type="GO" id="GO:0015926">
    <property type="term" value="F:glucosidase activity"/>
    <property type="evidence" value="ECO:0007669"/>
    <property type="project" value="TreeGrafter"/>
</dbReference>
<proteinExistence type="inferred from homology"/>
<dbReference type="VEuPathDB" id="FungiDB:BD410DRAFT_398517"/>
<dbReference type="FunFam" id="2.60.120.200:FF:000135">
    <property type="entry name" value="Related to KRE6-glucan synthase subunit"/>
    <property type="match status" value="1"/>
</dbReference>
<keyword evidence="5 9" id="KW-1133">Transmembrane helix</keyword>
<keyword evidence="3 9" id="KW-0812">Transmembrane</keyword>
<dbReference type="InterPro" id="IPR013320">
    <property type="entry name" value="ConA-like_dom_sf"/>
</dbReference>
<reference evidence="11 12" key="1">
    <citation type="submission" date="2018-06" db="EMBL/GenBank/DDBJ databases">
        <title>A transcriptomic atlas of mushroom development highlights an independent origin of complex multicellularity.</title>
        <authorList>
            <consortium name="DOE Joint Genome Institute"/>
            <person name="Krizsan K."/>
            <person name="Almasi E."/>
            <person name="Merenyi Z."/>
            <person name="Sahu N."/>
            <person name="Viragh M."/>
            <person name="Koszo T."/>
            <person name="Mondo S."/>
            <person name="Kiss B."/>
            <person name="Balint B."/>
            <person name="Kues U."/>
            <person name="Barry K."/>
            <person name="Hegedus J.C."/>
            <person name="Henrissat B."/>
            <person name="Johnson J."/>
            <person name="Lipzen A."/>
            <person name="Ohm R."/>
            <person name="Nagy I."/>
            <person name="Pangilinan J."/>
            <person name="Yan J."/>
            <person name="Xiong Y."/>
            <person name="Grigoriev I.V."/>
            <person name="Hibbett D.S."/>
            <person name="Nagy L.G."/>
        </authorList>
    </citation>
    <scope>NUCLEOTIDE SEQUENCE [LARGE SCALE GENOMIC DNA]</scope>
    <source>
        <strain evidence="11 12">SZMC22713</strain>
    </source>
</reference>